<dbReference type="GO" id="GO:0031012">
    <property type="term" value="C:extracellular matrix"/>
    <property type="evidence" value="ECO:0007669"/>
    <property type="project" value="TreeGrafter"/>
</dbReference>
<dbReference type="Proteomes" id="UP000230750">
    <property type="component" value="Unassembled WGS sequence"/>
</dbReference>
<feature type="region of interest" description="Disordered" evidence="5">
    <location>
        <begin position="541"/>
        <end position="561"/>
    </location>
</feature>
<dbReference type="Gene3D" id="2.60.40.10">
    <property type="entry name" value="Immunoglobulins"/>
    <property type="match status" value="1"/>
</dbReference>
<dbReference type="Pfam" id="PF00047">
    <property type="entry name" value="ig"/>
    <property type="match status" value="1"/>
</dbReference>
<reference evidence="8 9" key="1">
    <citation type="journal article" date="2017" name="PLoS Biol.">
        <title>The sea cucumber genome provides insights into morphological evolution and visceral regeneration.</title>
        <authorList>
            <person name="Zhang X."/>
            <person name="Sun L."/>
            <person name="Yuan J."/>
            <person name="Sun Y."/>
            <person name="Gao Y."/>
            <person name="Zhang L."/>
            <person name="Li S."/>
            <person name="Dai H."/>
            <person name="Hamel J.F."/>
            <person name="Liu C."/>
            <person name="Yu Y."/>
            <person name="Liu S."/>
            <person name="Lin W."/>
            <person name="Guo K."/>
            <person name="Jin S."/>
            <person name="Xu P."/>
            <person name="Storey K.B."/>
            <person name="Huan P."/>
            <person name="Zhang T."/>
            <person name="Zhou Y."/>
            <person name="Zhang J."/>
            <person name="Lin C."/>
            <person name="Li X."/>
            <person name="Xing L."/>
            <person name="Huo D."/>
            <person name="Sun M."/>
            <person name="Wang L."/>
            <person name="Mercier A."/>
            <person name="Li F."/>
            <person name="Yang H."/>
            <person name="Xiang J."/>
        </authorList>
    </citation>
    <scope>NUCLEOTIDE SEQUENCE [LARGE SCALE GENOMIC DNA]</scope>
    <source>
        <strain evidence="8">Shaxun</strain>
        <tissue evidence="8">Muscle</tissue>
    </source>
</reference>
<accession>A0A2G8JNL3</accession>
<dbReference type="PANTHER" id="PTHR24373">
    <property type="entry name" value="SLIT RELATED LEUCINE-RICH REPEAT NEURONAL PROTEIN"/>
    <property type="match status" value="1"/>
</dbReference>
<keyword evidence="3" id="KW-0677">Repeat</keyword>
<keyword evidence="4" id="KW-1015">Disulfide bond</keyword>
<dbReference type="InterPro" id="IPR013783">
    <property type="entry name" value="Ig-like_fold"/>
</dbReference>
<dbReference type="PROSITE" id="PS51450">
    <property type="entry name" value="LRR"/>
    <property type="match status" value="2"/>
</dbReference>
<dbReference type="InterPro" id="IPR050328">
    <property type="entry name" value="Dev_Immune_Receptor"/>
</dbReference>
<evidence type="ECO:0000256" key="1">
    <source>
        <dbReference type="ARBA" id="ARBA00022614"/>
    </source>
</evidence>
<feature type="compositionally biased region" description="Basic and acidic residues" evidence="5">
    <location>
        <begin position="580"/>
        <end position="612"/>
    </location>
</feature>
<dbReference type="AlphaFoldDB" id="A0A2G8JNL3"/>
<feature type="domain" description="Ig-like" evidence="7">
    <location>
        <begin position="311"/>
        <end position="411"/>
    </location>
</feature>
<dbReference type="PANTHER" id="PTHR24373:SF261">
    <property type="entry name" value="VASORIN"/>
    <property type="match status" value="1"/>
</dbReference>
<dbReference type="InterPro" id="IPR036179">
    <property type="entry name" value="Ig-like_dom_sf"/>
</dbReference>
<feature type="transmembrane region" description="Helical" evidence="6">
    <location>
        <begin position="428"/>
        <end position="454"/>
    </location>
</feature>
<sequence>MQLREVPSDVPVNAHALILGSNFIHFVSLESFIEIPNLIELHLDRNLIGFIPSKAFFPLKRLKFLDLRYNRIKLLSRLSFSGLNELERLYLAGNMLSTLPVDSLTFVPKLNSLNLYDNPLKEIPDSFFSKSSELTSLNMGKCHIRSLTSSKLEGLNNLTSLILSENENLDALQDNVFVDLPNLEKLAVNHAGLKRVTSLAFAGLRSLNELLLDHNLFVHTLPLNVFHDIPQVETLRLDGNLLSSLHYSVISSMKNVAKLQLDDNRWRCDCGLLGVRAFWPTQKPRFLKSPGIRCSYPDKYRDMNLWNIPVPALVESCLRTIERTTKRQAVQLGSRVNLTCSLPQTNGSYLAWFSSNTVYIPASFNNVNDSRFQIQPNGDLSIDPILETDLGPFICSVTYPDGATALRAVVLYTNDRKDSNGNQDHSSILTYALIIASFSILTILIVMLLLVVIFQRKTETEESRRPTSYNPFTFLTLHTRRRIEEAYAYAYADVHQRQREPADIDAYAISGNITEEKFKEDLEGSKEFGPSPLYGTLTVDYPSPNTTQETNTEYQSRDSNTTDAYAYVSPNRIHQQKARKRDEKEETESQEKLITSDDTDHTIDTNETENRESNAYVEILD</sequence>
<evidence type="ECO:0000256" key="3">
    <source>
        <dbReference type="ARBA" id="ARBA00022737"/>
    </source>
</evidence>
<keyword evidence="9" id="KW-1185">Reference proteome</keyword>
<feature type="compositionally biased region" description="Polar residues" evidence="5">
    <location>
        <begin position="543"/>
        <end position="561"/>
    </location>
</feature>
<dbReference type="GO" id="GO:0005615">
    <property type="term" value="C:extracellular space"/>
    <property type="evidence" value="ECO:0007669"/>
    <property type="project" value="TreeGrafter"/>
</dbReference>
<organism evidence="8 9">
    <name type="scientific">Stichopus japonicus</name>
    <name type="common">Sea cucumber</name>
    <dbReference type="NCBI Taxonomy" id="307972"/>
    <lineage>
        <taxon>Eukaryota</taxon>
        <taxon>Metazoa</taxon>
        <taxon>Echinodermata</taxon>
        <taxon>Eleutherozoa</taxon>
        <taxon>Echinozoa</taxon>
        <taxon>Holothuroidea</taxon>
        <taxon>Aspidochirotacea</taxon>
        <taxon>Aspidochirotida</taxon>
        <taxon>Stichopodidae</taxon>
        <taxon>Apostichopus</taxon>
    </lineage>
</organism>
<evidence type="ECO:0000313" key="9">
    <source>
        <dbReference type="Proteomes" id="UP000230750"/>
    </source>
</evidence>
<dbReference type="InterPro" id="IPR007110">
    <property type="entry name" value="Ig-like_dom"/>
</dbReference>
<proteinExistence type="predicted"/>
<evidence type="ECO:0000313" key="8">
    <source>
        <dbReference type="EMBL" id="PIK37356.1"/>
    </source>
</evidence>
<evidence type="ECO:0000259" key="7">
    <source>
        <dbReference type="PROSITE" id="PS50835"/>
    </source>
</evidence>
<dbReference type="EMBL" id="MRZV01001515">
    <property type="protein sequence ID" value="PIK37356.1"/>
    <property type="molecule type" value="Genomic_DNA"/>
</dbReference>
<dbReference type="InterPro" id="IPR013151">
    <property type="entry name" value="Immunoglobulin_dom"/>
</dbReference>
<keyword evidence="1" id="KW-0433">Leucine-rich repeat</keyword>
<keyword evidence="6" id="KW-0812">Transmembrane</keyword>
<dbReference type="PROSITE" id="PS50835">
    <property type="entry name" value="IG_LIKE"/>
    <property type="match status" value="1"/>
</dbReference>
<evidence type="ECO:0000256" key="4">
    <source>
        <dbReference type="ARBA" id="ARBA00023157"/>
    </source>
</evidence>
<dbReference type="OrthoDB" id="635273at2759"/>
<evidence type="ECO:0000256" key="5">
    <source>
        <dbReference type="SAM" id="MobiDB-lite"/>
    </source>
</evidence>
<dbReference type="InterPro" id="IPR003591">
    <property type="entry name" value="Leu-rich_rpt_typical-subtyp"/>
</dbReference>
<evidence type="ECO:0000256" key="6">
    <source>
        <dbReference type="SAM" id="Phobius"/>
    </source>
</evidence>
<evidence type="ECO:0000256" key="2">
    <source>
        <dbReference type="ARBA" id="ARBA00022729"/>
    </source>
</evidence>
<keyword evidence="2" id="KW-0732">Signal</keyword>
<name>A0A2G8JNL3_STIJA</name>
<keyword evidence="6" id="KW-1133">Transmembrane helix</keyword>
<comment type="caution">
    <text evidence="8">The sequence shown here is derived from an EMBL/GenBank/DDBJ whole genome shotgun (WGS) entry which is preliminary data.</text>
</comment>
<gene>
    <name evidence="8" type="ORF">BSL78_25809</name>
</gene>
<dbReference type="STRING" id="307972.A0A2G8JNL3"/>
<dbReference type="InterPro" id="IPR001611">
    <property type="entry name" value="Leu-rich_rpt"/>
</dbReference>
<dbReference type="SUPFAM" id="SSF52058">
    <property type="entry name" value="L domain-like"/>
    <property type="match status" value="1"/>
</dbReference>
<feature type="region of interest" description="Disordered" evidence="5">
    <location>
        <begin position="573"/>
        <end position="621"/>
    </location>
</feature>
<dbReference type="InterPro" id="IPR032675">
    <property type="entry name" value="LRR_dom_sf"/>
</dbReference>
<dbReference type="SUPFAM" id="SSF48726">
    <property type="entry name" value="Immunoglobulin"/>
    <property type="match status" value="1"/>
</dbReference>
<dbReference type="Pfam" id="PF13855">
    <property type="entry name" value="LRR_8"/>
    <property type="match status" value="2"/>
</dbReference>
<protein>
    <recommendedName>
        <fullName evidence="7">Ig-like domain-containing protein</fullName>
    </recommendedName>
</protein>
<dbReference type="Gene3D" id="3.80.10.10">
    <property type="entry name" value="Ribonuclease Inhibitor"/>
    <property type="match status" value="3"/>
</dbReference>
<keyword evidence="6" id="KW-0472">Membrane</keyword>
<dbReference type="SMART" id="SM00369">
    <property type="entry name" value="LRR_TYP"/>
    <property type="match status" value="8"/>
</dbReference>